<sequence length="76" mass="8514">MLNLTYHERDFGLPASWTFFSASHGKGPVDGIGATVKSTATRHLPKSTAEQSFLSAEEFFKFTEQANDHQVIKRRS</sequence>
<accession>A0A816AG16</accession>
<evidence type="ECO:0000313" key="2">
    <source>
        <dbReference type="EMBL" id="CAF1597618.1"/>
    </source>
</evidence>
<name>A0A816AG16_ADIRI</name>
<organism evidence="2 3">
    <name type="scientific">Adineta ricciae</name>
    <name type="common">Rotifer</name>
    <dbReference type="NCBI Taxonomy" id="249248"/>
    <lineage>
        <taxon>Eukaryota</taxon>
        <taxon>Metazoa</taxon>
        <taxon>Spiralia</taxon>
        <taxon>Gnathifera</taxon>
        <taxon>Rotifera</taxon>
        <taxon>Eurotatoria</taxon>
        <taxon>Bdelloidea</taxon>
        <taxon>Adinetida</taxon>
        <taxon>Adinetidae</taxon>
        <taxon>Adineta</taxon>
    </lineage>
</organism>
<protein>
    <submittedName>
        <fullName evidence="2">Uncharacterized protein</fullName>
    </submittedName>
</protein>
<dbReference type="PANTHER" id="PTHR46601">
    <property type="entry name" value="ULP_PROTEASE DOMAIN-CONTAINING PROTEIN"/>
    <property type="match status" value="1"/>
</dbReference>
<dbReference type="PANTHER" id="PTHR46601:SF1">
    <property type="entry name" value="ADF-H DOMAIN-CONTAINING PROTEIN"/>
    <property type="match status" value="1"/>
</dbReference>
<dbReference type="Proteomes" id="UP000663852">
    <property type="component" value="Unassembled WGS sequence"/>
</dbReference>
<dbReference type="OrthoDB" id="8195858at2759"/>
<dbReference type="Proteomes" id="UP000663828">
    <property type="component" value="Unassembled WGS sequence"/>
</dbReference>
<reference evidence="2" key="1">
    <citation type="submission" date="2021-02" db="EMBL/GenBank/DDBJ databases">
        <authorList>
            <person name="Nowell W R."/>
        </authorList>
    </citation>
    <scope>NUCLEOTIDE SEQUENCE</scope>
</reference>
<gene>
    <name evidence="1" type="ORF">EDS130_LOCUS37887</name>
    <name evidence="2" type="ORF">XAT740_LOCUS47301</name>
</gene>
<comment type="caution">
    <text evidence="2">The sequence shown here is derived from an EMBL/GenBank/DDBJ whole genome shotgun (WGS) entry which is preliminary data.</text>
</comment>
<proteinExistence type="predicted"/>
<dbReference type="AlphaFoldDB" id="A0A816AG16"/>
<dbReference type="EMBL" id="CAJNOR010006531">
    <property type="protein sequence ID" value="CAF1597618.1"/>
    <property type="molecule type" value="Genomic_DNA"/>
</dbReference>
<dbReference type="EMBL" id="CAJNOJ010000383">
    <property type="protein sequence ID" value="CAF1426314.1"/>
    <property type="molecule type" value="Genomic_DNA"/>
</dbReference>
<evidence type="ECO:0000313" key="3">
    <source>
        <dbReference type="Proteomes" id="UP000663828"/>
    </source>
</evidence>
<keyword evidence="3" id="KW-1185">Reference proteome</keyword>
<evidence type="ECO:0000313" key="1">
    <source>
        <dbReference type="EMBL" id="CAF1426314.1"/>
    </source>
</evidence>